<evidence type="ECO:0000313" key="10">
    <source>
        <dbReference type="Proteomes" id="UP000198785"/>
    </source>
</evidence>
<reference evidence="9 10" key="1">
    <citation type="submission" date="2016-10" db="EMBL/GenBank/DDBJ databases">
        <authorList>
            <person name="de Groot N.N."/>
        </authorList>
    </citation>
    <scope>NUCLEOTIDE SEQUENCE [LARGE SCALE GENOMIC DNA]</scope>
    <source>
        <strain evidence="9 10">DSM 22789</strain>
    </source>
</reference>
<dbReference type="RefSeq" id="WP_093363766.1">
    <property type="nucleotide sequence ID" value="NZ_FOZZ01000002.1"/>
</dbReference>
<keyword evidence="6 7" id="KW-0998">Cell outer membrane</keyword>
<sequence>MMKRYILLVVYALAIVATAYGQVNIKGSVLDSLGNGIAKVSVMEAGYARAVTTDSEGRFEIQTLQDKGSLLFKHVGYENVIRNFDNGTNSIKVFLIPVISQIEEVTISTGYQSLPKERATGSFEFMDRKMLDTRTGSNVLELLEGLTPGLQFDNRKGSPTLNIRGLSSLNDVMTKPLIVLDNFPYQGDIEHINPNDIESVTLLKDAAAASIWGARAGNGVIVITTKRRKGQDRVAIEYSTNLNFTEKPNLLYYPDMRSSDFIEAERFLFEKGHYDAAYNGTARTKNNTVFSPVVELLFKEREGQLNSGEVEQAIARFNNIDHRYEMMDIFYRKPFRQQHFVGMGVHAQNFSSRFSIGYDASHGDQIGNKSNRLTLRSINRLDLSTKLSVEGSISYSGNTAGRYGNLMSHNYSPGGGKSRLYPYAQYRNEKGEPLPVPSGYNMEYVRSLQGSQLLDWMYYPVNEIGTVVSEDSQKYLQTQLKLDYKPLEGLALSALYNTENQTSDGESLYREHSFYIRNLVNRFTQVDGDKVTYVFPLGAMKSSSRSILNSYNIRGQATYNKQFLDLHDIHALLGAEVSNRRRDTRGFWVHGFDEYLLTSQVVDPVNTYPIYDGLSSNSMIPQAGANNHSYDIDRFVSMFFNTGYTYLNRYGVSFSMRRDASNLFGVKTNDKWKPLWSAGVNWLLHNEKFIKDMDWISSLKIRMTYGHSGNSGGVANTLPIILHLKPEYGALTQLPRASLTTLSNPNLRWEDVRMMNAGIDFSLWNGKLHGSIEAYNKKSTDLLANDLMDITTGYQTITRNVGELKGKGIDLRLSSGYGSGNLKGSTTVNFSANTTEVTKFYGTNFRGSVYAENTGNSIRPVLGKQLYPVFSFKFSGLDPETGDPRGILDGEISKDYTKLLNDSIQYLNYHGTALPPYYGSMIQQLTWKDITLSFLVAYKFGHFFQKETIRYNDLFQSWIGHRDYADRWQQSGDEQRTTVPSMVYPATANRDRFYAASEPHILSGDIIRLQDVGLDYRLRARYGQRDVQLNLFFKINNVGLLWRANSKALDPDYDGLPPGRRYVFGISVNL</sequence>
<gene>
    <name evidence="9" type="ORF">SAMN05660206_102216</name>
</gene>
<dbReference type="InterPro" id="IPR023996">
    <property type="entry name" value="TonB-dep_OMP_SusC/RagA"/>
</dbReference>
<dbReference type="Gene3D" id="2.60.40.1120">
    <property type="entry name" value="Carboxypeptidase-like, regulatory domain"/>
    <property type="match status" value="1"/>
</dbReference>
<evidence type="ECO:0000256" key="5">
    <source>
        <dbReference type="ARBA" id="ARBA00023136"/>
    </source>
</evidence>
<keyword evidence="5 7" id="KW-0472">Membrane</keyword>
<keyword evidence="3 7" id="KW-1134">Transmembrane beta strand</keyword>
<evidence type="ECO:0000256" key="2">
    <source>
        <dbReference type="ARBA" id="ARBA00022448"/>
    </source>
</evidence>
<dbReference type="InterPro" id="IPR036942">
    <property type="entry name" value="Beta-barrel_TonB_sf"/>
</dbReference>
<dbReference type="InterPro" id="IPR023997">
    <property type="entry name" value="TonB-dep_OMP_SusC/RagA_CS"/>
</dbReference>
<dbReference type="NCBIfam" id="TIGR04056">
    <property type="entry name" value="OMP_RagA_SusC"/>
    <property type="match status" value="1"/>
</dbReference>
<feature type="domain" description="TonB-dependent receptor plug" evidence="8">
    <location>
        <begin position="116"/>
        <end position="220"/>
    </location>
</feature>
<dbReference type="InterPro" id="IPR039426">
    <property type="entry name" value="TonB-dep_rcpt-like"/>
</dbReference>
<dbReference type="Pfam" id="PF07715">
    <property type="entry name" value="Plug"/>
    <property type="match status" value="1"/>
</dbReference>
<name>A0A1I6Q9V6_9SPHI</name>
<keyword evidence="2 7" id="KW-0813">Transport</keyword>
<accession>A0A1I6Q9V6</accession>
<dbReference type="Proteomes" id="UP000198785">
    <property type="component" value="Unassembled WGS sequence"/>
</dbReference>
<dbReference type="AlphaFoldDB" id="A0A1I6Q9V6"/>
<protein>
    <submittedName>
        <fullName evidence="9">TonB-linked outer membrane protein, SusC/RagA family</fullName>
    </submittedName>
</protein>
<dbReference type="GO" id="GO:0009279">
    <property type="term" value="C:cell outer membrane"/>
    <property type="evidence" value="ECO:0007669"/>
    <property type="project" value="UniProtKB-SubCell"/>
</dbReference>
<keyword evidence="4 7" id="KW-0812">Transmembrane</keyword>
<dbReference type="NCBIfam" id="TIGR04057">
    <property type="entry name" value="SusC_RagA_signa"/>
    <property type="match status" value="1"/>
</dbReference>
<keyword evidence="10" id="KW-1185">Reference proteome</keyword>
<dbReference type="OrthoDB" id="714404at2"/>
<comment type="subcellular location">
    <subcellularLocation>
        <location evidence="1 7">Cell outer membrane</location>
        <topology evidence="1 7">Multi-pass membrane protein</topology>
    </subcellularLocation>
</comment>
<evidence type="ECO:0000256" key="3">
    <source>
        <dbReference type="ARBA" id="ARBA00022452"/>
    </source>
</evidence>
<dbReference type="STRING" id="683125.SAMN05660206_102216"/>
<evidence type="ECO:0000259" key="8">
    <source>
        <dbReference type="Pfam" id="PF07715"/>
    </source>
</evidence>
<dbReference type="PROSITE" id="PS52016">
    <property type="entry name" value="TONB_DEPENDENT_REC_3"/>
    <property type="match status" value="1"/>
</dbReference>
<evidence type="ECO:0000256" key="6">
    <source>
        <dbReference type="ARBA" id="ARBA00023237"/>
    </source>
</evidence>
<dbReference type="Gene3D" id="2.40.170.20">
    <property type="entry name" value="TonB-dependent receptor, beta-barrel domain"/>
    <property type="match status" value="1"/>
</dbReference>
<dbReference type="Gene3D" id="2.170.130.10">
    <property type="entry name" value="TonB-dependent receptor, plug domain"/>
    <property type="match status" value="1"/>
</dbReference>
<evidence type="ECO:0000256" key="1">
    <source>
        <dbReference type="ARBA" id="ARBA00004571"/>
    </source>
</evidence>
<organism evidence="9 10">
    <name type="scientific">Sphingobacterium wenxiniae</name>
    <dbReference type="NCBI Taxonomy" id="683125"/>
    <lineage>
        <taxon>Bacteria</taxon>
        <taxon>Pseudomonadati</taxon>
        <taxon>Bacteroidota</taxon>
        <taxon>Sphingobacteriia</taxon>
        <taxon>Sphingobacteriales</taxon>
        <taxon>Sphingobacteriaceae</taxon>
        <taxon>Sphingobacterium</taxon>
    </lineage>
</organism>
<dbReference type="SUPFAM" id="SSF56935">
    <property type="entry name" value="Porins"/>
    <property type="match status" value="1"/>
</dbReference>
<comment type="similarity">
    <text evidence="7">Belongs to the TonB-dependent receptor family.</text>
</comment>
<dbReference type="SUPFAM" id="SSF49464">
    <property type="entry name" value="Carboxypeptidase regulatory domain-like"/>
    <property type="match status" value="1"/>
</dbReference>
<evidence type="ECO:0000313" key="9">
    <source>
        <dbReference type="EMBL" id="SFS49247.1"/>
    </source>
</evidence>
<dbReference type="InterPro" id="IPR012910">
    <property type="entry name" value="Plug_dom"/>
</dbReference>
<evidence type="ECO:0000256" key="4">
    <source>
        <dbReference type="ARBA" id="ARBA00022692"/>
    </source>
</evidence>
<dbReference type="InterPro" id="IPR008969">
    <property type="entry name" value="CarboxyPept-like_regulatory"/>
</dbReference>
<dbReference type="InterPro" id="IPR037066">
    <property type="entry name" value="Plug_dom_sf"/>
</dbReference>
<proteinExistence type="inferred from homology"/>
<dbReference type="Pfam" id="PF13715">
    <property type="entry name" value="CarbopepD_reg_2"/>
    <property type="match status" value="1"/>
</dbReference>
<dbReference type="EMBL" id="FOZZ01000002">
    <property type="protein sequence ID" value="SFS49247.1"/>
    <property type="molecule type" value="Genomic_DNA"/>
</dbReference>
<evidence type="ECO:0000256" key="7">
    <source>
        <dbReference type="PROSITE-ProRule" id="PRU01360"/>
    </source>
</evidence>